<dbReference type="AlphaFoldDB" id="A0A2S5JE63"/>
<sequence length="83" mass="9336">MIQLQESAMAGTATYREHSHHGLLQLLAAPFAALGRILIRIAESSRAMREIERLNQMSDEELAARGLTRDGEIRRIFAGQLYL</sequence>
<accession>A0A2S5JE63</accession>
<name>A0A2S5JE63_9RHOB</name>
<protein>
    <recommendedName>
        <fullName evidence="3">DUF1127 domain-containing protein</fullName>
    </recommendedName>
</protein>
<gene>
    <name evidence="1" type="ORF">LV82_02594</name>
</gene>
<comment type="caution">
    <text evidence="1">The sequence shown here is derived from an EMBL/GenBank/DDBJ whole genome shotgun (WGS) entry which is preliminary data.</text>
</comment>
<reference evidence="1 2" key="1">
    <citation type="submission" date="2018-01" db="EMBL/GenBank/DDBJ databases">
        <title>Genomic Encyclopedia of Archaeal and Bacterial Type Strains, Phase II (KMG-II): from individual species to whole genera.</title>
        <authorList>
            <person name="Goeker M."/>
        </authorList>
    </citation>
    <scope>NUCLEOTIDE SEQUENCE [LARGE SCALE GENOMIC DNA]</scope>
    <source>
        <strain evidence="1 2">DSM 12048</strain>
    </source>
</reference>
<dbReference type="EMBL" id="PRDS01000009">
    <property type="protein sequence ID" value="PPB79802.1"/>
    <property type="molecule type" value="Genomic_DNA"/>
</dbReference>
<evidence type="ECO:0000313" key="1">
    <source>
        <dbReference type="EMBL" id="PPB79802.1"/>
    </source>
</evidence>
<evidence type="ECO:0000313" key="2">
    <source>
        <dbReference type="Proteomes" id="UP000239736"/>
    </source>
</evidence>
<dbReference type="Proteomes" id="UP000239736">
    <property type="component" value="Unassembled WGS sequence"/>
</dbReference>
<proteinExistence type="predicted"/>
<evidence type="ECO:0008006" key="3">
    <source>
        <dbReference type="Google" id="ProtNLM"/>
    </source>
</evidence>
<organism evidence="1 2">
    <name type="scientific">Albidovulum inexpectatum</name>
    <dbReference type="NCBI Taxonomy" id="196587"/>
    <lineage>
        <taxon>Bacteria</taxon>
        <taxon>Pseudomonadati</taxon>
        <taxon>Pseudomonadota</taxon>
        <taxon>Alphaproteobacteria</taxon>
        <taxon>Rhodobacterales</taxon>
        <taxon>Paracoccaceae</taxon>
        <taxon>Albidovulum</taxon>
    </lineage>
</organism>
<keyword evidence="2" id="KW-1185">Reference proteome</keyword>